<organism evidence="8 9">
    <name type="scientific">Pseudoclavibacter terrae</name>
    <dbReference type="NCBI Taxonomy" id="1530195"/>
    <lineage>
        <taxon>Bacteria</taxon>
        <taxon>Bacillati</taxon>
        <taxon>Actinomycetota</taxon>
        <taxon>Actinomycetes</taxon>
        <taxon>Micrococcales</taxon>
        <taxon>Microbacteriaceae</taxon>
        <taxon>Pseudoclavibacter</taxon>
    </lineage>
</organism>
<comment type="subcellular location">
    <subcellularLocation>
        <location evidence="1">Cell membrane</location>
        <topology evidence="1">Multi-pass membrane protein</topology>
    </subcellularLocation>
</comment>
<feature type="transmembrane region" description="Helical" evidence="6">
    <location>
        <begin position="6"/>
        <end position="26"/>
    </location>
</feature>
<dbReference type="AlphaFoldDB" id="A0A7J5B698"/>
<evidence type="ECO:0000256" key="2">
    <source>
        <dbReference type="ARBA" id="ARBA00022475"/>
    </source>
</evidence>
<protein>
    <submittedName>
        <fullName evidence="8">Type II secretion system F family protein</fullName>
    </submittedName>
</protein>
<dbReference type="InterPro" id="IPR042094">
    <property type="entry name" value="T2SS_GspF_sf"/>
</dbReference>
<keyword evidence="2" id="KW-1003">Cell membrane</keyword>
<evidence type="ECO:0000256" key="1">
    <source>
        <dbReference type="ARBA" id="ARBA00004651"/>
    </source>
</evidence>
<feature type="transmembrane region" description="Helical" evidence="6">
    <location>
        <begin position="110"/>
        <end position="129"/>
    </location>
</feature>
<keyword evidence="3 6" id="KW-0812">Transmembrane</keyword>
<feature type="transmembrane region" description="Helical" evidence="6">
    <location>
        <begin position="285"/>
        <end position="308"/>
    </location>
</feature>
<reference evidence="8 9" key="1">
    <citation type="submission" date="2019-09" db="EMBL/GenBank/DDBJ databases">
        <title>Phylogeny of genus Pseudoclavibacter and closely related genus.</title>
        <authorList>
            <person name="Li Y."/>
        </authorList>
    </citation>
    <scope>NUCLEOTIDE SEQUENCE [LARGE SCALE GENOMIC DNA]</scope>
    <source>
        <strain evidence="8 9">THG-MD12</strain>
    </source>
</reference>
<dbReference type="Gene3D" id="1.20.81.30">
    <property type="entry name" value="Type II secretion system (T2SS), domain F"/>
    <property type="match status" value="1"/>
</dbReference>
<accession>A0A7J5B698</accession>
<dbReference type="Proteomes" id="UP000490386">
    <property type="component" value="Unassembled WGS sequence"/>
</dbReference>
<gene>
    <name evidence="8" type="ORF">F8O03_05155</name>
</gene>
<dbReference type="PANTHER" id="PTHR35007:SF2">
    <property type="entry name" value="PILUS ASSEMBLE PROTEIN"/>
    <property type="match status" value="1"/>
</dbReference>
<dbReference type="GO" id="GO:0005886">
    <property type="term" value="C:plasma membrane"/>
    <property type="evidence" value="ECO:0007669"/>
    <property type="project" value="UniProtKB-SubCell"/>
</dbReference>
<evidence type="ECO:0000313" key="9">
    <source>
        <dbReference type="Proteomes" id="UP000490386"/>
    </source>
</evidence>
<dbReference type="RefSeq" id="WP_151422880.1">
    <property type="nucleotide sequence ID" value="NZ_WBJX01000001.1"/>
</dbReference>
<keyword evidence="4 6" id="KW-1133">Transmembrane helix</keyword>
<dbReference type="InterPro" id="IPR018076">
    <property type="entry name" value="T2SS_GspF_dom"/>
</dbReference>
<comment type="caution">
    <text evidence="8">The sequence shown here is derived from an EMBL/GenBank/DDBJ whole genome shotgun (WGS) entry which is preliminary data.</text>
</comment>
<keyword evidence="9" id="KW-1185">Reference proteome</keyword>
<name>A0A7J5B698_9MICO</name>
<feature type="transmembrane region" description="Helical" evidence="6">
    <location>
        <begin position="135"/>
        <end position="152"/>
    </location>
</feature>
<evidence type="ECO:0000256" key="6">
    <source>
        <dbReference type="SAM" id="Phobius"/>
    </source>
</evidence>
<evidence type="ECO:0000259" key="7">
    <source>
        <dbReference type="Pfam" id="PF00482"/>
    </source>
</evidence>
<evidence type="ECO:0000256" key="3">
    <source>
        <dbReference type="ARBA" id="ARBA00022692"/>
    </source>
</evidence>
<evidence type="ECO:0000256" key="4">
    <source>
        <dbReference type="ARBA" id="ARBA00022989"/>
    </source>
</evidence>
<dbReference type="Pfam" id="PF00482">
    <property type="entry name" value="T2SSF"/>
    <property type="match status" value="1"/>
</dbReference>
<sequence>MNETLGWAVLCGLGLGIGLWTMLAAVPRLSRPNLAERLAPHLLDVSAAARADVQKTATDPLPVLGTLTAPIMAKGRTLLGEVLGGNDRIIGQLRQSGSSASVERFRAEQLTWGLIAAGIGLATALMLGVTRGMPVIAQILLPLLLGGVGIFARDQALGRAAHRRHRQVASEFPTVIEFLSLSISAGEGVFDSLRRVASVSTGELAKEFARVVHHVNTGVSLADALHEMTRGVKYLPLDRCVEHMISALERGAPLVEVLRAQASDARELGKRELLEAAGRKEVQMLVPLIFLILPTTILFALYPAVFVLRTSF</sequence>
<dbReference type="PANTHER" id="PTHR35007">
    <property type="entry name" value="INTEGRAL MEMBRANE PROTEIN-RELATED"/>
    <property type="match status" value="1"/>
</dbReference>
<keyword evidence="5 6" id="KW-0472">Membrane</keyword>
<dbReference type="EMBL" id="WBJX01000001">
    <property type="protein sequence ID" value="KAB1639709.1"/>
    <property type="molecule type" value="Genomic_DNA"/>
</dbReference>
<dbReference type="OrthoDB" id="5185234at2"/>
<evidence type="ECO:0000256" key="5">
    <source>
        <dbReference type="ARBA" id="ARBA00023136"/>
    </source>
</evidence>
<evidence type="ECO:0000313" key="8">
    <source>
        <dbReference type="EMBL" id="KAB1639709.1"/>
    </source>
</evidence>
<feature type="domain" description="Type II secretion system protein GspF" evidence="7">
    <location>
        <begin position="177"/>
        <end position="300"/>
    </location>
</feature>
<proteinExistence type="predicted"/>